<dbReference type="HOGENOM" id="CLU_1022070_0_0_7"/>
<dbReference type="Proteomes" id="UP000009071">
    <property type="component" value="Chromosome"/>
</dbReference>
<evidence type="ECO:0000313" key="3">
    <source>
        <dbReference type="Proteomes" id="UP000009071"/>
    </source>
</evidence>
<keyword evidence="1" id="KW-1133">Transmembrane helix</keyword>
<keyword evidence="3" id="KW-1185">Reference proteome</keyword>
<dbReference type="AlphaFoldDB" id="C4XJJ4"/>
<keyword evidence="1" id="KW-0472">Membrane</keyword>
<organism evidence="2 3">
    <name type="scientific">Solidesulfovibrio magneticus (strain ATCC 700980 / DSM 13731 / RS-1)</name>
    <name type="common">Desulfovibrio magneticus</name>
    <dbReference type="NCBI Taxonomy" id="573370"/>
    <lineage>
        <taxon>Bacteria</taxon>
        <taxon>Pseudomonadati</taxon>
        <taxon>Thermodesulfobacteriota</taxon>
        <taxon>Desulfovibrionia</taxon>
        <taxon>Desulfovibrionales</taxon>
        <taxon>Desulfovibrionaceae</taxon>
        <taxon>Solidesulfovibrio</taxon>
    </lineage>
</organism>
<dbReference type="KEGG" id="dma:DMR_33190"/>
<dbReference type="eggNOG" id="ENOG5032XGW">
    <property type="taxonomic scope" value="Bacteria"/>
</dbReference>
<keyword evidence="1" id="KW-0812">Transmembrane</keyword>
<sequence>MTNNFKYFFMKKTKGYAMNPNNDTDVQEQENNALRSYLQRSEVRLSTMHRIGSSFIGGAGLLILLPVIMKDSMTSISAKIYSLIIAENYAAATTLAIPFIVIVFIPIYSIIKVLHDLTRFYFNPTLPDDPSESFHPRFSLTAIPFSEMVLNNIKTEIRKRQFNVKYKYFIFPPFDKSRPAYDKILKDETLRKIALNDAQYIDKSQEEKPNLGKEYHRMLLAFGLSGAYNRDLIDEVALQELSIIRSNIILRRLLMRYIKAILLIIWTSVIFL</sequence>
<dbReference type="EMBL" id="AP010904">
    <property type="protein sequence ID" value="BAH76810.1"/>
    <property type="molecule type" value="Genomic_DNA"/>
</dbReference>
<gene>
    <name evidence="2" type="ordered locus">DMR_33190</name>
</gene>
<evidence type="ECO:0000256" key="1">
    <source>
        <dbReference type="SAM" id="Phobius"/>
    </source>
</evidence>
<dbReference type="STRING" id="573370.DMR_33190"/>
<reference evidence="2 3" key="1">
    <citation type="journal article" date="2009" name="Genome Res.">
        <title>Whole genome sequence of Desulfovibrio magneticus strain RS-1 revealed common gene clusters in magnetotactic bacteria.</title>
        <authorList>
            <person name="Nakazawa H."/>
            <person name="Arakaki A."/>
            <person name="Narita-Yamada S."/>
            <person name="Yashiro I."/>
            <person name="Jinno K."/>
            <person name="Aoki N."/>
            <person name="Tsuruyama A."/>
            <person name="Okamura Y."/>
            <person name="Tanikawa S."/>
            <person name="Fujita N."/>
            <person name="Takeyama H."/>
            <person name="Matsunaga T."/>
        </authorList>
    </citation>
    <scope>NUCLEOTIDE SEQUENCE [LARGE SCALE GENOMIC DNA]</scope>
    <source>
        <strain evidence="3">ATCC 700980 / DSM 13731 / RS-1</strain>
    </source>
</reference>
<protein>
    <submittedName>
        <fullName evidence="2">Hypothetical membrane protein</fullName>
    </submittedName>
</protein>
<feature type="transmembrane region" description="Helical" evidence="1">
    <location>
        <begin position="51"/>
        <end position="69"/>
    </location>
</feature>
<feature type="transmembrane region" description="Helical" evidence="1">
    <location>
        <begin position="253"/>
        <end position="271"/>
    </location>
</feature>
<feature type="transmembrane region" description="Helical" evidence="1">
    <location>
        <begin position="89"/>
        <end position="111"/>
    </location>
</feature>
<evidence type="ECO:0000313" key="2">
    <source>
        <dbReference type="EMBL" id="BAH76810.1"/>
    </source>
</evidence>
<proteinExistence type="predicted"/>
<accession>C4XJJ4</accession>
<name>C4XJJ4_SOLM1</name>